<protein>
    <submittedName>
        <fullName evidence="1">Uncharacterized protein</fullName>
    </submittedName>
</protein>
<evidence type="ECO:0000313" key="2">
    <source>
        <dbReference type="Proteomes" id="UP000251584"/>
    </source>
</evidence>
<dbReference type="EMBL" id="UAVY01000002">
    <property type="protein sequence ID" value="SQB26026.1"/>
    <property type="molecule type" value="Genomic_DNA"/>
</dbReference>
<name>A0A2X2VAQ5_CITKO</name>
<organism evidence="1 2">
    <name type="scientific">Citrobacter koseri</name>
    <name type="common">Citrobacter diversus</name>
    <dbReference type="NCBI Taxonomy" id="545"/>
    <lineage>
        <taxon>Bacteria</taxon>
        <taxon>Pseudomonadati</taxon>
        <taxon>Pseudomonadota</taxon>
        <taxon>Gammaproteobacteria</taxon>
        <taxon>Enterobacterales</taxon>
        <taxon>Enterobacteriaceae</taxon>
        <taxon>Citrobacter</taxon>
    </lineage>
</organism>
<reference evidence="1 2" key="1">
    <citation type="submission" date="2018-06" db="EMBL/GenBank/DDBJ databases">
        <authorList>
            <consortium name="Pathogen Informatics"/>
            <person name="Doyle S."/>
        </authorList>
    </citation>
    <scope>NUCLEOTIDE SEQUENCE [LARGE SCALE GENOMIC DNA]</scope>
    <source>
        <strain evidence="1 2">NCTC10786</strain>
    </source>
</reference>
<accession>A0A2X2VAQ5</accession>
<gene>
    <name evidence="1" type="ORF">NCTC10786_01722</name>
</gene>
<proteinExistence type="predicted"/>
<sequence>MKPRAGSQLNFTLTLTPVLNEKQFRNVSDNTEMESNLSWELLTH</sequence>
<evidence type="ECO:0000313" key="1">
    <source>
        <dbReference type="EMBL" id="SQB26026.1"/>
    </source>
</evidence>
<dbReference type="AlphaFoldDB" id="A0A2X2VAQ5"/>
<dbReference type="Proteomes" id="UP000251584">
    <property type="component" value="Unassembled WGS sequence"/>
</dbReference>